<evidence type="ECO:0000313" key="3">
    <source>
        <dbReference type="Proteomes" id="UP000188268"/>
    </source>
</evidence>
<dbReference type="Gramene" id="OMO50979">
    <property type="protein sequence ID" value="OMO50979"/>
    <property type="gene ID" value="CCACVL1_30093"/>
</dbReference>
<keyword evidence="3" id="KW-1185">Reference proteome</keyword>
<evidence type="ECO:0000256" key="1">
    <source>
        <dbReference type="ARBA" id="ARBA00005437"/>
    </source>
</evidence>
<proteinExistence type="inferred from homology"/>
<dbReference type="Pfam" id="PF04525">
    <property type="entry name" value="LOR"/>
    <property type="match status" value="1"/>
</dbReference>
<dbReference type="InterPro" id="IPR038595">
    <property type="entry name" value="LOR_sf"/>
</dbReference>
<sequence length="215" mass="23490">MAYAYPAAAASSSAPTVSIVGPQFCAPHRVELAVTSSAGGDFVVTDVNSDNILFKVKGSGFFSMDDHDRRVLIDATGNPIVTLQPKSMSLHDRWQVFRGDSSESSDLIFTTKRTSMFQLKTKLHVFLANNTKEDVCDFKVKSSYSENSCVIYAGQSSTIVAQKHKKHTVQSVLAGKDKFMVTVNPNIDYAFIVALIVILDGLYTAALQEVLENLI</sequence>
<gene>
    <name evidence="2" type="ORF">CCACVL1_30093</name>
</gene>
<dbReference type="EMBL" id="AWWV01015995">
    <property type="protein sequence ID" value="OMO50979.1"/>
    <property type="molecule type" value="Genomic_DNA"/>
</dbReference>
<dbReference type="InterPro" id="IPR025659">
    <property type="entry name" value="Tubby-like_C"/>
</dbReference>
<protein>
    <recommendedName>
        <fullName evidence="4">LURP1-like domain-containing protein</fullName>
    </recommendedName>
</protein>
<dbReference type="STRING" id="210143.A0A1R3FYR9"/>
<dbReference type="AlphaFoldDB" id="A0A1R3FYR9"/>
<dbReference type="SUPFAM" id="SSF54518">
    <property type="entry name" value="Tubby C-terminal domain-like"/>
    <property type="match status" value="1"/>
</dbReference>
<dbReference type="InterPro" id="IPR007612">
    <property type="entry name" value="LOR"/>
</dbReference>
<reference evidence="2 3" key="1">
    <citation type="submission" date="2013-09" db="EMBL/GenBank/DDBJ databases">
        <title>Corchorus capsularis genome sequencing.</title>
        <authorList>
            <person name="Alam M."/>
            <person name="Haque M.S."/>
            <person name="Islam M.S."/>
            <person name="Emdad E.M."/>
            <person name="Islam M.M."/>
            <person name="Ahmed B."/>
            <person name="Halim A."/>
            <person name="Hossen Q.M.M."/>
            <person name="Hossain M.Z."/>
            <person name="Ahmed R."/>
            <person name="Khan M.M."/>
            <person name="Islam R."/>
            <person name="Rashid M.M."/>
            <person name="Khan S.A."/>
            <person name="Rahman M.S."/>
            <person name="Alam M."/>
        </authorList>
    </citation>
    <scope>NUCLEOTIDE SEQUENCE [LARGE SCALE GENOMIC DNA]</scope>
    <source>
        <strain evidence="3">cv. CVL-1</strain>
        <tissue evidence="2">Whole seedling</tissue>
    </source>
</reference>
<dbReference type="Gene3D" id="2.40.160.200">
    <property type="entry name" value="LURP1-related"/>
    <property type="match status" value="1"/>
</dbReference>
<evidence type="ECO:0008006" key="4">
    <source>
        <dbReference type="Google" id="ProtNLM"/>
    </source>
</evidence>
<dbReference type="OMA" id="AKMHREH"/>
<evidence type="ECO:0000313" key="2">
    <source>
        <dbReference type="EMBL" id="OMO50979.1"/>
    </source>
</evidence>
<dbReference type="PANTHER" id="PTHR31087:SF162">
    <property type="entry name" value="PROTEIN LURP-ONE-RELATED 10-LIKE"/>
    <property type="match status" value="1"/>
</dbReference>
<comment type="similarity">
    <text evidence="1">Belongs to the LOR family.</text>
</comment>
<organism evidence="2 3">
    <name type="scientific">Corchorus capsularis</name>
    <name type="common">Jute</name>
    <dbReference type="NCBI Taxonomy" id="210143"/>
    <lineage>
        <taxon>Eukaryota</taxon>
        <taxon>Viridiplantae</taxon>
        <taxon>Streptophyta</taxon>
        <taxon>Embryophyta</taxon>
        <taxon>Tracheophyta</taxon>
        <taxon>Spermatophyta</taxon>
        <taxon>Magnoliopsida</taxon>
        <taxon>eudicotyledons</taxon>
        <taxon>Gunneridae</taxon>
        <taxon>Pentapetalae</taxon>
        <taxon>rosids</taxon>
        <taxon>malvids</taxon>
        <taxon>Malvales</taxon>
        <taxon>Malvaceae</taxon>
        <taxon>Grewioideae</taxon>
        <taxon>Apeibeae</taxon>
        <taxon>Corchorus</taxon>
    </lineage>
</organism>
<dbReference type="Proteomes" id="UP000188268">
    <property type="component" value="Unassembled WGS sequence"/>
</dbReference>
<accession>A0A1R3FYR9</accession>
<dbReference type="PANTHER" id="PTHR31087">
    <property type="match status" value="1"/>
</dbReference>
<dbReference type="OrthoDB" id="97518at2759"/>
<comment type="caution">
    <text evidence="2">The sequence shown here is derived from an EMBL/GenBank/DDBJ whole genome shotgun (WGS) entry which is preliminary data.</text>
</comment>
<name>A0A1R3FYR9_COCAP</name>